<dbReference type="RefSeq" id="WP_160721095.1">
    <property type="nucleotide sequence ID" value="NZ_SUMG01000008.1"/>
</dbReference>
<evidence type="ECO:0000313" key="3">
    <source>
        <dbReference type="EMBL" id="NBG88467.1"/>
    </source>
</evidence>
<protein>
    <submittedName>
        <fullName evidence="3">Universal stress protein</fullName>
    </submittedName>
</protein>
<dbReference type="AlphaFoldDB" id="A0AA44BDZ4"/>
<dbReference type="Gene3D" id="3.40.50.620">
    <property type="entry name" value="HUPs"/>
    <property type="match status" value="1"/>
</dbReference>
<proteinExistence type="inferred from homology"/>
<dbReference type="EMBL" id="SUMG01000008">
    <property type="protein sequence ID" value="NBG88467.1"/>
    <property type="molecule type" value="Genomic_DNA"/>
</dbReference>
<dbReference type="PANTHER" id="PTHR46268">
    <property type="entry name" value="STRESS RESPONSE PROTEIN NHAX"/>
    <property type="match status" value="1"/>
</dbReference>
<dbReference type="InterPro" id="IPR006016">
    <property type="entry name" value="UspA"/>
</dbReference>
<evidence type="ECO:0000256" key="1">
    <source>
        <dbReference type="ARBA" id="ARBA00008791"/>
    </source>
</evidence>
<dbReference type="SUPFAM" id="SSF52402">
    <property type="entry name" value="Adenine nucleotide alpha hydrolases-like"/>
    <property type="match status" value="1"/>
</dbReference>
<dbReference type="InterPro" id="IPR006015">
    <property type="entry name" value="Universal_stress_UspA"/>
</dbReference>
<keyword evidence="4" id="KW-1185">Reference proteome</keyword>
<dbReference type="PRINTS" id="PR01438">
    <property type="entry name" value="UNVRSLSTRESS"/>
</dbReference>
<dbReference type="InterPro" id="IPR014729">
    <property type="entry name" value="Rossmann-like_a/b/a_fold"/>
</dbReference>
<comment type="similarity">
    <text evidence="1">Belongs to the universal stress protein A family.</text>
</comment>
<organism evidence="3 4">
    <name type="scientific">Isachenkonia alkalipeptolytica</name>
    <dbReference type="NCBI Taxonomy" id="2565777"/>
    <lineage>
        <taxon>Bacteria</taxon>
        <taxon>Bacillati</taxon>
        <taxon>Bacillota</taxon>
        <taxon>Clostridia</taxon>
        <taxon>Eubacteriales</taxon>
        <taxon>Clostridiaceae</taxon>
        <taxon>Isachenkonia</taxon>
    </lineage>
</organism>
<feature type="domain" description="UspA" evidence="2">
    <location>
        <begin position="2"/>
        <end position="149"/>
    </location>
</feature>
<sequence length="149" mass="16288">MKILVCYDGSEASQRAIDKAHQLTTDCGIHEVTLLHAYEDYSWVATSADGYAPSPENLSKLRDLEAKKVEEKKEFLFTEGKKFEDTNATLEVKLVQGHPASVITEVAEEGEYDLIIMGSRGLGGLKRVVLGSVSNSVIQGTNISVMVVK</sequence>
<dbReference type="Proteomes" id="UP000449710">
    <property type="component" value="Unassembled WGS sequence"/>
</dbReference>
<dbReference type="Pfam" id="PF00582">
    <property type="entry name" value="Usp"/>
    <property type="match status" value="1"/>
</dbReference>
<evidence type="ECO:0000313" key="4">
    <source>
        <dbReference type="Proteomes" id="UP000449710"/>
    </source>
</evidence>
<dbReference type="CDD" id="cd00293">
    <property type="entry name" value="USP-like"/>
    <property type="match status" value="1"/>
</dbReference>
<comment type="caution">
    <text evidence="3">The sequence shown here is derived from an EMBL/GenBank/DDBJ whole genome shotgun (WGS) entry which is preliminary data.</text>
</comment>
<evidence type="ECO:0000259" key="2">
    <source>
        <dbReference type="Pfam" id="PF00582"/>
    </source>
</evidence>
<accession>A0AA44BDZ4</accession>
<dbReference type="PANTHER" id="PTHR46268:SF6">
    <property type="entry name" value="UNIVERSAL STRESS PROTEIN UP12"/>
    <property type="match status" value="1"/>
</dbReference>
<reference evidence="3 4" key="1">
    <citation type="submission" date="2019-04" db="EMBL/GenBank/DDBJ databases">
        <title>Isachenkonia alkalipeptolytica gen. nov. sp. nov. a new anaerobic, alkiliphilic organothrophic bacterium capable to reduce synthesized ferrihydrite isolated from a soda lake.</title>
        <authorList>
            <person name="Toshchakov S.V."/>
            <person name="Zavarzina D.G."/>
            <person name="Zhilina T.N."/>
            <person name="Kostrikina N.A."/>
            <person name="Kublanov I.V."/>
        </authorList>
    </citation>
    <scope>NUCLEOTIDE SEQUENCE [LARGE SCALE GENOMIC DNA]</scope>
    <source>
        <strain evidence="3 4">Z-1701</strain>
    </source>
</reference>
<name>A0AA44BDZ4_9CLOT</name>
<gene>
    <name evidence="3" type="ORF">ISALK_08125</name>
</gene>